<accession>A0A0F9FPM5</accession>
<feature type="region of interest" description="Disordered" evidence="1">
    <location>
        <begin position="627"/>
        <end position="663"/>
    </location>
</feature>
<sequence>MAEEKGDRDIALFAGGAGGYGWALNPGGDVYHWAVNMDCRNGRADLVPGPTSVEGLTGAELFSVRPGAILDWEDTSDVPLLLIPQGLANSSKVNEFKDGATTTGDSGGISKPWLGGVIYRHDGSDADAEVAFFCDGSGNNVIRSRLKDGTYDSTGHEAKADSLWVIGGDLWRVIDNYKLEKLTLATDPTKDASWPGTQTPVGTPNSPINVVLDFGGSPLAMKGDGVFKYNAAPSVARFENLTPFIRAHKDNGKGAFADGRGRFYYPTVTGRILVISFGSQSQQGPLRFHWIDRDTPFGRIQVMTADEEYIYAAIDPGFTKTQQLGLIMKSDDGGVFTTHTTEVTDQKGATVADVSALTAGDYIYFGSDEPFWGVFLEMHTVSAMTGVHGWSAEYSTTAGWTAFSEQDSTFGLRENGAITFEATADVYAQGLWKTRTVDSQADKYWIRLLPAATLTSAKIAEAYIIPYRPSYDTTNFPEMGAMLAGALPKVLVGQWRGEQIVWHDWLTLEVPKILAMTVSRTRSSASVGEQALYCVTPSAMIAIPVGPDADPARAAWPKTNGILHGIGFSGHNFGTPVNVKSVQKLVLHGEFLQADDKLWVYHKHDNADRWEKHDAYSRFPVVVDDGRRGPRPACRGAAKGRHPRRRSALHQSRHRAERRVDRPRAAAREYRRGLCFAPNNLMATTEERLDDLEALVAQALALA</sequence>
<proteinExistence type="predicted"/>
<evidence type="ECO:0000256" key="1">
    <source>
        <dbReference type="SAM" id="MobiDB-lite"/>
    </source>
</evidence>
<comment type="caution">
    <text evidence="2">The sequence shown here is derived from an EMBL/GenBank/DDBJ whole genome shotgun (WGS) entry which is preliminary data.</text>
</comment>
<organism evidence="2">
    <name type="scientific">marine sediment metagenome</name>
    <dbReference type="NCBI Taxonomy" id="412755"/>
    <lineage>
        <taxon>unclassified sequences</taxon>
        <taxon>metagenomes</taxon>
        <taxon>ecological metagenomes</taxon>
    </lineage>
</organism>
<evidence type="ECO:0000313" key="2">
    <source>
        <dbReference type="EMBL" id="KKL88444.1"/>
    </source>
</evidence>
<feature type="compositionally biased region" description="Basic residues" evidence="1">
    <location>
        <begin position="638"/>
        <end position="657"/>
    </location>
</feature>
<dbReference type="EMBL" id="LAZR01020562">
    <property type="protein sequence ID" value="KKL88444.1"/>
    <property type="molecule type" value="Genomic_DNA"/>
</dbReference>
<dbReference type="AlphaFoldDB" id="A0A0F9FPM5"/>
<name>A0A0F9FPM5_9ZZZZ</name>
<protein>
    <submittedName>
        <fullName evidence="2">Uncharacterized protein</fullName>
    </submittedName>
</protein>
<reference evidence="2" key="1">
    <citation type="journal article" date="2015" name="Nature">
        <title>Complex archaea that bridge the gap between prokaryotes and eukaryotes.</title>
        <authorList>
            <person name="Spang A."/>
            <person name="Saw J.H."/>
            <person name="Jorgensen S.L."/>
            <person name="Zaremba-Niedzwiedzka K."/>
            <person name="Martijn J."/>
            <person name="Lind A.E."/>
            <person name="van Eijk R."/>
            <person name="Schleper C."/>
            <person name="Guy L."/>
            <person name="Ettema T.J."/>
        </authorList>
    </citation>
    <scope>NUCLEOTIDE SEQUENCE</scope>
</reference>
<gene>
    <name evidence="2" type="ORF">LCGC14_1924630</name>
</gene>
<feature type="non-terminal residue" evidence="2">
    <location>
        <position position="703"/>
    </location>
</feature>